<dbReference type="RefSeq" id="XP_033535923.1">
    <property type="nucleotide sequence ID" value="XM_033682760.1"/>
</dbReference>
<protein>
    <submittedName>
        <fullName evidence="2 4">Uncharacterized protein</fullName>
    </submittedName>
</protein>
<dbReference type="EMBL" id="ML975153">
    <property type="protein sequence ID" value="KAF1814292.1"/>
    <property type="molecule type" value="Genomic_DNA"/>
</dbReference>
<dbReference type="AlphaFoldDB" id="A0A6G1G8H8"/>
<keyword evidence="3" id="KW-1185">Reference proteome</keyword>
<dbReference type="GeneID" id="54423330"/>
<evidence type="ECO:0000313" key="4">
    <source>
        <dbReference type="RefSeq" id="XP_033535923.1"/>
    </source>
</evidence>
<accession>A0A6G1G8H8</accession>
<feature type="region of interest" description="Disordered" evidence="1">
    <location>
        <begin position="1"/>
        <end position="72"/>
    </location>
</feature>
<feature type="region of interest" description="Disordered" evidence="1">
    <location>
        <begin position="439"/>
        <end position="524"/>
    </location>
</feature>
<reference evidence="4" key="2">
    <citation type="submission" date="2020-04" db="EMBL/GenBank/DDBJ databases">
        <authorList>
            <consortium name="NCBI Genome Project"/>
        </authorList>
    </citation>
    <scope>NUCLEOTIDE SEQUENCE</scope>
    <source>
        <strain evidence="4">CBS 781.70</strain>
    </source>
</reference>
<dbReference type="Proteomes" id="UP000504638">
    <property type="component" value="Unplaced"/>
</dbReference>
<reference evidence="4" key="3">
    <citation type="submission" date="2025-04" db="UniProtKB">
        <authorList>
            <consortium name="RefSeq"/>
        </authorList>
    </citation>
    <scope>IDENTIFICATION</scope>
    <source>
        <strain evidence="4">CBS 781.70</strain>
    </source>
</reference>
<name>A0A6G1G8H8_9PEZI</name>
<evidence type="ECO:0000256" key="1">
    <source>
        <dbReference type="SAM" id="MobiDB-lite"/>
    </source>
</evidence>
<evidence type="ECO:0000313" key="2">
    <source>
        <dbReference type="EMBL" id="KAF1814292.1"/>
    </source>
</evidence>
<feature type="compositionally biased region" description="Acidic residues" evidence="1">
    <location>
        <begin position="512"/>
        <end position="524"/>
    </location>
</feature>
<reference evidence="2 4" key="1">
    <citation type="submission" date="2020-01" db="EMBL/GenBank/DDBJ databases">
        <authorList>
            <consortium name="DOE Joint Genome Institute"/>
            <person name="Haridas S."/>
            <person name="Albert R."/>
            <person name="Binder M."/>
            <person name="Bloem J."/>
            <person name="Labutti K."/>
            <person name="Salamov A."/>
            <person name="Andreopoulos B."/>
            <person name="Baker S.E."/>
            <person name="Barry K."/>
            <person name="Bills G."/>
            <person name="Bluhm B.H."/>
            <person name="Cannon C."/>
            <person name="Castanera R."/>
            <person name="Culley D.E."/>
            <person name="Daum C."/>
            <person name="Ezra D."/>
            <person name="Gonzalez J.B."/>
            <person name="Henrissat B."/>
            <person name="Kuo A."/>
            <person name="Liang C."/>
            <person name="Lipzen A."/>
            <person name="Lutzoni F."/>
            <person name="Magnuson J."/>
            <person name="Mondo S."/>
            <person name="Nolan M."/>
            <person name="Ohm R."/>
            <person name="Pangilinan J."/>
            <person name="Park H.-J."/>
            <person name="Ramirez L."/>
            <person name="Alfaro M."/>
            <person name="Sun H."/>
            <person name="Tritt A."/>
            <person name="Yoshinaga Y."/>
            <person name="Zwiers L.-H."/>
            <person name="Turgeon B.G."/>
            <person name="Goodwin S.B."/>
            <person name="Spatafora J.W."/>
            <person name="Crous P.W."/>
            <person name="Grigoriev I.V."/>
        </authorList>
    </citation>
    <scope>NUCLEOTIDE SEQUENCE</scope>
    <source>
        <strain evidence="2 4">CBS 781.70</strain>
    </source>
</reference>
<sequence>MDNTAAPPPSGNLPPGNLPPGNLSPGNLPPGNPPPGTSLSRVLPHGNPPPGTSPPGVHLPGMSQSTPIVPAPAVHPPGLSMFAPIAPAPPVHPPGVSGSTPVLPPSVVHPPVSAYIPAVPGSAVHPPGGPQSVHIAPASVIHPTGVSASIPATPTSVVHLPSGPQSVPIAPTSAVHPSGVSASMPTVPAPGIQNHFAPQGFQSPISYGPFYYLYDPMRPQDYLPPPAPQHGPHYSFAAYTPPTMFFSTSPDVFSGQQNQSQPSSTQPSAIHNSYVPHLPPRQPESNIRSTPLPIHAQIPNQRGNFSTSEVRTPGVRALASSQTPFGPTTHDSLLDTPDPSGHAKPVVSPVSTRIKTRRHSPLEEGQAGSPEILSPGSFKTYKIREWVEDQVTHHLGSIPDEEAPEPPESVDTADSMKHEELMGTILAAAELVELADLSDPGRKRRKGKVVASSSSLQPRTAIARASKKRKSSFAAEGSKARKTGVEGSAGATRRSTRVKKQSPGYGTAIKVDEEEEEIGGDMPN</sequence>
<feature type="region of interest" description="Disordered" evidence="1">
    <location>
        <begin position="321"/>
        <end position="375"/>
    </location>
</feature>
<gene>
    <name evidence="2 4" type="ORF">P152DRAFT_512685</name>
</gene>
<proteinExistence type="predicted"/>
<feature type="compositionally biased region" description="Low complexity" evidence="1">
    <location>
        <begin position="254"/>
        <end position="268"/>
    </location>
</feature>
<feature type="compositionally biased region" description="Pro residues" evidence="1">
    <location>
        <begin position="1"/>
        <end position="18"/>
    </location>
</feature>
<organism evidence="2">
    <name type="scientific">Eremomyces bilateralis CBS 781.70</name>
    <dbReference type="NCBI Taxonomy" id="1392243"/>
    <lineage>
        <taxon>Eukaryota</taxon>
        <taxon>Fungi</taxon>
        <taxon>Dikarya</taxon>
        <taxon>Ascomycota</taxon>
        <taxon>Pezizomycotina</taxon>
        <taxon>Dothideomycetes</taxon>
        <taxon>Dothideomycetes incertae sedis</taxon>
        <taxon>Eremomycetales</taxon>
        <taxon>Eremomycetaceae</taxon>
        <taxon>Eremomyces</taxon>
    </lineage>
</organism>
<evidence type="ECO:0000313" key="3">
    <source>
        <dbReference type="Proteomes" id="UP000504638"/>
    </source>
</evidence>
<feature type="compositionally biased region" description="Polar residues" evidence="1">
    <location>
        <begin position="321"/>
        <end position="331"/>
    </location>
</feature>
<feature type="region of interest" description="Disordered" evidence="1">
    <location>
        <begin position="251"/>
        <end position="285"/>
    </location>
</feature>
<feature type="compositionally biased region" description="Pro residues" evidence="1">
    <location>
        <begin position="27"/>
        <end position="36"/>
    </location>
</feature>